<keyword evidence="16" id="KW-1185">Reference proteome</keyword>
<feature type="binding site" evidence="13">
    <location>
        <begin position="36"/>
        <end position="38"/>
    </location>
    <ligand>
        <name>NADP(+)</name>
        <dbReference type="ChEBI" id="CHEBI:58349"/>
    </ligand>
</feature>
<feature type="binding site" evidence="13">
    <location>
        <position position="248"/>
    </location>
    <ligand>
        <name>substrate</name>
    </ligand>
</feature>
<dbReference type="CDD" id="cd02270">
    <property type="entry name" value="meso-DAPDH_N"/>
    <property type="match status" value="1"/>
</dbReference>
<evidence type="ECO:0000259" key="14">
    <source>
        <dbReference type="Pfam" id="PF16654"/>
    </source>
</evidence>
<feature type="binding site" evidence="13">
    <location>
        <begin position="68"/>
        <end position="71"/>
    </location>
    <ligand>
        <name>NADP(+)</name>
        <dbReference type="ChEBI" id="CHEBI:58349"/>
    </ligand>
</feature>
<dbReference type="EC" id="1.4.1.16" evidence="4 12"/>
<feature type="binding site" evidence="13">
    <location>
        <begin position="120"/>
        <end position="124"/>
    </location>
    <ligand>
        <name>NADP(+)</name>
        <dbReference type="ChEBI" id="CHEBI:58349"/>
    </ligand>
</feature>
<evidence type="ECO:0000256" key="12">
    <source>
        <dbReference type="PIRNR" id="PIRNR025648"/>
    </source>
</evidence>
<evidence type="ECO:0000256" key="8">
    <source>
        <dbReference type="ARBA" id="ARBA00022915"/>
    </source>
</evidence>
<sequence length="325" mass="36151">MDKKIRVGIIGYGNLGKGVELSLGQNPDFQLEAIFTRRNPNSLQSDSKIVHISEIENYKGKIDVMILCGGSAADLPEQSPKIASMFNTVDSFDTHAKIPEYFKRLDDVTRKAGTIGLMSVGWDPGIFSLMRLLGQSVLPIGRDYTFWGRGVSQGHSDAIRRIDGVKDGIQYTVPIEAAIDMVRSGENPELSSKEKHERICYVVPEADADREVIKNQIKNMPNYFADYNTTVNFITEEELNRSHKGMPHGGFVIRTGTTGENTKQRIELNLNLDSNPEFTGSVLVAYARAVHRLSKEGQTGARTVLDIPFSYLSPKSGEELRKELL</sequence>
<comment type="similarity">
    <text evidence="2 12">Belongs to the diaminopimelate dehydrogenase family.</text>
</comment>
<dbReference type="RefSeq" id="WP_061859017.1">
    <property type="nucleotide sequence ID" value="NZ_LTBB01000013.1"/>
</dbReference>
<dbReference type="EMBL" id="LTBB01000013">
    <property type="protein sequence ID" value="KYH28082.1"/>
    <property type="molecule type" value="Genomic_DNA"/>
</dbReference>
<organism evidence="15 16">
    <name type="scientific">Clostridium colicanis DSM 13634</name>
    <dbReference type="NCBI Taxonomy" id="1121305"/>
    <lineage>
        <taxon>Bacteria</taxon>
        <taxon>Bacillati</taxon>
        <taxon>Bacillota</taxon>
        <taxon>Clostridia</taxon>
        <taxon>Eubacteriales</taxon>
        <taxon>Clostridiaceae</taxon>
        <taxon>Clostridium</taxon>
    </lineage>
</organism>
<dbReference type="GO" id="GO:0019877">
    <property type="term" value="P:diaminopimelate biosynthetic process"/>
    <property type="evidence" value="ECO:0007669"/>
    <property type="project" value="UniProtKB-UniRule"/>
</dbReference>
<keyword evidence="7 12" id="KW-0521">NADP</keyword>
<dbReference type="SUPFAM" id="SSF55347">
    <property type="entry name" value="Glyceraldehyde-3-phosphate dehydrogenase-like, C-terminal domain"/>
    <property type="match status" value="1"/>
</dbReference>
<comment type="catalytic activity">
    <reaction evidence="11 12">
        <text>meso-2,6-diaminopimelate + NADP(+) + H2O = (S)-2-amino-6-oxoheptanedioate + NH4(+) + NADPH + H(+)</text>
        <dbReference type="Rhea" id="RHEA:13561"/>
        <dbReference type="ChEBI" id="CHEBI:15377"/>
        <dbReference type="ChEBI" id="CHEBI:15378"/>
        <dbReference type="ChEBI" id="CHEBI:28938"/>
        <dbReference type="ChEBI" id="CHEBI:57783"/>
        <dbReference type="ChEBI" id="CHEBI:57791"/>
        <dbReference type="ChEBI" id="CHEBI:58349"/>
        <dbReference type="ChEBI" id="CHEBI:58556"/>
        <dbReference type="EC" id="1.4.1.16"/>
    </reaction>
</comment>
<protein>
    <recommendedName>
        <fullName evidence="5 12">Meso-diaminopimelate D-dehydrogenase</fullName>
        <shortName evidence="12">DAPDH</shortName>
        <shortName evidence="12">Meso-DAP dehydrogenase</shortName>
        <ecNumber evidence="4 12">1.4.1.16</ecNumber>
    </recommendedName>
</protein>
<evidence type="ECO:0000256" key="9">
    <source>
        <dbReference type="ARBA" id="ARBA00023002"/>
    </source>
</evidence>
<reference evidence="15 16" key="1">
    <citation type="submission" date="2016-02" db="EMBL/GenBank/DDBJ databases">
        <title>Genome sequence of Clostridium colicanis DSM 13634.</title>
        <authorList>
            <person name="Poehlein A."/>
            <person name="Daniel R."/>
        </authorList>
    </citation>
    <scope>NUCLEOTIDE SEQUENCE [LARGE SCALE GENOMIC DNA]</scope>
    <source>
        <strain evidence="15 16">DSM 13634</strain>
    </source>
</reference>
<evidence type="ECO:0000256" key="6">
    <source>
        <dbReference type="ARBA" id="ARBA00022605"/>
    </source>
</evidence>
<dbReference type="InterPro" id="IPR032094">
    <property type="entry name" value="Meso-DAP_DH_C"/>
</dbReference>
<keyword evidence="8 12" id="KW-0220">Diaminopimelate biosynthesis</keyword>
<feature type="binding site" evidence="13">
    <location>
        <position position="198"/>
    </location>
    <ligand>
        <name>substrate</name>
    </ligand>
</feature>
<dbReference type="UniPathway" id="UPA00034">
    <property type="reaction ID" value="UER00026"/>
</dbReference>
<gene>
    <name evidence="15" type="primary">ddh</name>
    <name evidence="15" type="ORF">CLCOL_22160</name>
</gene>
<dbReference type="PATRIC" id="fig|1121305.3.peg.2219"/>
<name>A0A151AKE4_9CLOT</name>
<dbReference type="GO" id="GO:0047850">
    <property type="term" value="F:diaminopimelate dehydrogenase activity"/>
    <property type="evidence" value="ECO:0007669"/>
    <property type="project" value="UniProtKB-UniRule"/>
</dbReference>
<evidence type="ECO:0000256" key="10">
    <source>
        <dbReference type="ARBA" id="ARBA00023154"/>
    </source>
</evidence>
<feature type="binding site" evidence="13">
    <location>
        <begin position="12"/>
        <end position="15"/>
    </location>
    <ligand>
        <name>NADP(+)</name>
        <dbReference type="ChEBI" id="CHEBI:58349"/>
    </ligand>
</feature>
<evidence type="ECO:0000256" key="13">
    <source>
        <dbReference type="PIRSR" id="PIRSR025648-1"/>
    </source>
</evidence>
<dbReference type="PIRSF" id="PIRSF025648">
    <property type="entry name" value="DDH"/>
    <property type="match status" value="1"/>
</dbReference>
<accession>A0A151AKE4</accession>
<evidence type="ECO:0000256" key="2">
    <source>
        <dbReference type="ARBA" id="ARBA00007442"/>
    </source>
</evidence>
<evidence type="ECO:0000256" key="7">
    <source>
        <dbReference type="ARBA" id="ARBA00022857"/>
    </source>
</evidence>
<dbReference type="Gene3D" id="3.40.50.720">
    <property type="entry name" value="NAD(P)-binding Rossmann-like Domain"/>
    <property type="match status" value="1"/>
</dbReference>
<comment type="caution">
    <text evidence="15">The sequence shown here is derived from an EMBL/GenBank/DDBJ whole genome shotgun (WGS) entry which is preliminary data.</text>
</comment>
<feature type="binding site" evidence="13">
    <location>
        <position position="172"/>
    </location>
    <ligand>
        <name>substrate</name>
    </ligand>
</feature>
<evidence type="ECO:0000256" key="1">
    <source>
        <dbReference type="ARBA" id="ARBA00004896"/>
    </source>
</evidence>
<keyword evidence="13" id="KW-0547">Nucleotide-binding</keyword>
<feature type="binding site" evidence="13">
    <location>
        <position position="147"/>
    </location>
    <ligand>
        <name>substrate</name>
    </ligand>
</feature>
<evidence type="ECO:0000256" key="11">
    <source>
        <dbReference type="ARBA" id="ARBA00052023"/>
    </source>
</evidence>
<dbReference type="GO" id="GO:0009089">
    <property type="term" value="P:lysine biosynthetic process via diaminopimelate"/>
    <property type="evidence" value="ECO:0007669"/>
    <property type="project" value="UniProtKB-UniRule"/>
</dbReference>
<keyword evidence="9 12" id="KW-0560">Oxidoreductase</keyword>
<evidence type="ECO:0000313" key="15">
    <source>
        <dbReference type="EMBL" id="KYH28082.1"/>
    </source>
</evidence>
<comment type="subunit">
    <text evidence="3 12">Homodimer.</text>
</comment>
<feature type="binding site" evidence="13">
    <location>
        <position position="275"/>
    </location>
    <ligand>
        <name>substrate</name>
    </ligand>
</feature>
<dbReference type="Gene3D" id="3.30.360.10">
    <property type="entry name" value="Dihydrodipicolinate Reductase, domain 2"/>
    <property type="match status" value="1"/>
</dbReference>
<evidence type="ECO:0000313" key="16">
    <source>
        <dbReference type="Proteomes" id="UP000075374"/>
    </source>
</evidence>
<dbReference type="InterPro" id="IPR010190">
    <property type="entry name" value="Diaminopimelate_DH_Ddh"/>
</dbReference>
<dbReference type="STRING" id="1121305.CLCOL_22160"/>
<dbReference type="Pfam" id="PF16654">
    <property type="entry name" value="DAPDH_C"/>
    <property type="match status" value="1"/>
</dbReference>
<dbReference type="SUPFAM" id="SSF51735">
    <property type="entry name" value="NAD(P)-binding Rossmann-fold domains"/>
    <property type="match status" value="1"/>
</dbReference>
<evidence type="ECO:0000256" key="5">
    <source>
        <dbReference type="ARBA" id="ARBA00021654"/>
    </source>
</evidence>
<feature type="domain" description="Meso-diaminopimelate D-dehydrogenase C-terminal" evidence="14">
    <location>
        <begin position="121"/>
        <end position="274"/>
    </location>
</feature>
<dbReference type="InterPro" id="IPR036291">
    <property type="entry name" value="NAD(P)-bd_dom_sf"/>
</dbReference>
<comment type="pathway">
    <text evidence="1 12">Amino-acid biosynthesis; L-lysine biosynthesis via DAP pathway; DL-2,6-diaminopimelate from (S)-tetrahydrodipicolinate: step 1/1.</text>
</comment>
<keyword evidence="6 12" id="KW-0028">Amino-acid biosynthesis</keyword>
<dbReference type="NCBIfam" id="TIGR01921">
    <property type="entry name" value="DAP-DH"/>
    <property type="match status" value="1"/>
</dbReference>
<keyword evidence="10 12" id="KW-0457">Lysine biosynthesis</keyword>
<proteinExistence type="inferred from homology"/>
<dbReference type="Proteomes" id="UP000075374">
    <property type="component" value="Unassembled WGS sequence"/>
</dbReference>
<feature type="binding site" evidence="13">
    <location>
        <begin position="91"/>
        <end position="93"/>
    </location>
    <ligand>
        <name>NADP(+)</name>
        <dbReference type="ChEBI" id="CHEBI:58349"/>
    </ligand>
</feature>
<evidence type="ECO:0000256" key="4">
    <source>
        <dbReference type="ARBA" id="ARBA00012080"/>
    </source>
</evidence>
<evidence type="ECO:0000256" key="3">
    <source>
        <dbReference type="ARBA" id="ARBA00011738"/>
    </source>
</evidence>
<dbReference type="AlphaFoldDB" id="A0A151AKE4"/>
<comment type="function">
    <text evidence="12">Catalyzes the reversible NADPH-dependent reductive amination of L-2-amino-6-oxopimelate, the acyclic form of L-tetrahydrodipicolinate, to generate the meso compound, D,L-2,6-diaminopimelate.</text>
</comment>
<dbReference type="GO" id="GO:0000166">
    <property type="term" value="F:nucleotide binding"/>
    <property type="evidence" value="ECO:0007669"/>
    <property type="project" value="UniProtKB-KW"/>
</dbReference>